<dbReference type="GO" id="GO:0070761">
    <property type="term" value="C:pre-snoRNP complex"/>
    <property type="evidence" value="ECO:0007669"/>
    <property type="project" value="TreeGrafter"/>
</dbReference>
<dbReference type="KEGG" id="olu:OSTLU_33363"/>
<dbReference type="Gramene" id="ABO97782">
    <property type="protein sequence ID" value="ABO97782"/>
    <property type="gene ID" value="OSTLU_33363"/>
</dbReference>
<dbReference type="PROSITE" id="PS51083">
    <property type="entry name" value="ZF_HIT"/>
    <property type="match status" value="1"/>
</dbReference>
<dbReference type="SUPFAM" id="SSF144232">
    <property type="entry name" value="HIT/MYND zinc finger-like"/>
    <property type="match status" value="1"/>
</dbReference>
<dbReference type="STRING" id="436017.A4S286"/>
<dbReference type="OrthoDB" id="18412at2759"/>
<dbReference type="PANTHER" id="PTHR13483:SF11">
    <property type="entry name" value="ZINC FINGER HIT DOMAIN-CONTAINING PROTEIN 3"/>
    <property type="match status" value="1"/>
</dbReference>
<evidence type="ECO:0000256" key="2">
    <source>
        <dbReference type="ARBA" id="ARBA00022771"/>
    </source>
</evidence>
<protein>
    <recommendedName>
        <fullName evidence="6">HIT-type domain-containing protein</fullName>
    </recommendedName>
</protein>
<feature type="compositionally biased region" description="Basic and acidic residues" evidence="5">
    <location>
        <begin position="54"/>
        <end position="67"/>
    </location>
</feature>
<dbReference type="GO" id="GO:0000463">
    <property type="term" value="P:maturation of LSU-rRNA from tricistronic rRNA transcript (SSU-rRNA, 5.8S rRNA, LSU-rRNA)"/>
    <property type="evidence" value="ECO:0007669"/>
    <property type="project" value="TreeGrafter"/>
</dbReference>
<sequence>MPSAAPCVACAAETSSYKCPTCRSPYCSVACYKSHRETTCEPVRASTAPAVAERANETREQPSRAFEEDSEDELGTRARREDLQRVADDASVREKLRSERLREIIRAIDAAKDGEKALAKAREDPEFRAFTEDALSLFER</sequence>
<evidence type="ECO:0000313" key="7">
    <source>
        <dbReference type="EMBL" id="ABO97782.1"/>
    </source>
</evidence>
<accession>A4S286</accession>
<evidence type="ECO:0000256" key="3">
    <source>
        <dbReference type="ARBA" id="ARBA00022833"/>
    </source>
</evidence>
<keyword evidence="1" id="KW-0479">Metal-binding</keyword>
<evidence type="ECO:0000259" key="6">
    <source>
        <dbReference type="PROSITE" id="PS51083"/>
    </source>
</evidence>
<dbReference type="GO" id="GO:0000492">
    <property type="term" value="P:box C/D snoRNP assembly"/>
    <property type="evidence" value="ECO:0007669"/>
    <property type="project" value="TreeGrafter"/>
</dbReference>
<feature type="region of interest" description="Disordered" evidence="5">
    <location>
        <begin position="43"/>
        <end position="78"/>
    </location>
</feature>
<dbReference type="AlphaFoldDB" id="A4S286"/>
<keyword evidence="8" id="KW-1185">Reference proteome</keyword>
<dbReference type="Gene3D" id="3.30.60.190">
    <property type="match status" value="1"/>
</dbReference>
<dbReference type="PANTHER" id="PTHR13483">
    <property type="entry name" value="BOX C_D SNORNA PROTEIN 1-RELATED"/>
    <property type="match status" value="1"/>
</dbReference>
<keyword evidence="3" id="KW-0862">Zinc</keyword>
<dbReference type="CDD" id="cd23024">
    <property type="entry name" value="zf-HIT_ZNHIT2-3"/>
    <property type="match status" value="1"/>
</dbReference>
<evidence type="ECO:0000313" key="8">
    <source>
        <dbReference type="Proteomes" id="UP000001568"/>
    </source>
</evidence>
<dbReference type="GO" id="GO:0005634">
    <property type="term" value="C:nucleus"/>
    <property type="evidence" value="ECO:0007669"/>
    <property type="project" value="TreeGrafter"/>
</dbReference>
<dbReference type="EMBL" id="CP000589">
    <property type="protein sequence ID" value="ABO97782.1"/>
    <property type="molecule type" value="Genomic_DNA"/>
</dbReference>
<dbReference type="GO" id="GO:0048254">
    <property type="term" value="P:snoRNA localization"/>
    <property type="evidence" value="ECO:0007669"/>
    <property type="project" value="TreeGrafter"/>
</dbReference>
<feature type="domain" description="HIT-type" evidence="6">
    <location>
        <begin position="7"/>
        <end position="40"/>
    </location>
</feature>
<dbReference type="GO" id="GO:0008270">
    <property type="term" value="F:zinc ion binding"/>
    <property type="evidence" value="ECO:0007669"/>
    <property type="project" value="UniProtKB-UniRule"/>
</dbReference>
<dbReference type="eggNOG" id="KOG2857">
    <property type="taxonomic scope" value="Eukaryota"/>
</dbReference>
<dbReference type="Proteomes" id="UP000001568">
    <property type="component" value="Chromosome 9"/>
</dbReference>
<keyword evidence="2 4" id="KW-0863">Zinc-finger</keyword>
<dbReference type="OMA" id="DKASYRC"/>
<evidence type="ECO:0000256" key="5">
    <source>
        <dbReference type="SAM" id="MobiDB-lite"/>
    </source>
</evidence>
<dbReference type="RefSeq" id="XP_001419489.1">
    <property type="nucleotide sequence ID" value="XM_001419452.1"/>
</dbReference>
<dbReference type="HOGENOM" id="CLU_117355_0_0_1"/>
<organism evidence="7 8">
    <name type="scientific">Ostreococcus lucimarinus (strain CCE9901)</name>
    <dbReference type="NCBI Taxonomy" id="436017"/>
    <lineage>
        <taxon>Eukaryota</taxon>
        <taxon>Viridiplantae</taxon>
        <taxon>Chlorophyta</taxon>
        <taxon>Mamiellophyceae</taxon>
        <taxon>Mamiellales</taxon>
        <taxon>Bathycoccaceae</taxon>
        <taxon>Ostreococcus</taxon>
    </lineage>
</organism>
<dbReference type="InterPro" id="IPR007529">
    <property type="entry name" value="Znf_HIT"/>
</dbReference>
<name>A4S286_OSTLU</name>
<evidence type="ECO:0000256" key="1">
    <source>
        <dbReference type="ARBA" id="ARBA00022723"/>
    </source>
</evidence>
<dbReference type="InterPro" id="IPR051639">
    <property type="entry name" value="BCD1"/>
</dbReference>
<dbReference type="GeneID" id="5003912"/>
<reference evidence="7 8" key="1">
    <citation type="journal article" date="2007" name="Proc. Natl. Acad. Sci. U.S.A.">
        <title>The tiny eukaryote Ostreococcus provides genomic insights into the paradox of plankton speciation.</title>
        <authorList>
            <person name="Palenik B."/>
            <person name="Grimwood J."/>
            <person name="Aerts A."/>
            <person name="Rouze P."/>
            <person name="Salamov A."/>
            <person name="Putnam N."/>
            <person name="Dupont C."/>
            <person name="Jorgensen R."/>
            <person name="Derelle E."/>
            <person name="Rombauts S."/>
            <person name="Zhou K."/>
            <person name="Otillar R."/>
            <person name="Merchant S.S."/>
            <person name="Podell S."/>
            <person name="Gaasterland T."/>
            <person name="Napoli C."/>
            <person name="Gendler K."/>
            <person name="Manuell A."/>
            <person name="Tai V."/>
            <person name="Vallon O."/>
            <person name="Piganeau G."/>
            <person name="Jancek S."/>
            <person name="Heijde M."/>
            <person name="Jabbari K."/>
            <person name="Bowler C."/>
            <person name="Lohr M."/>
            <person name="Robbens S."/>
            <person name="Werner G."/>
            <person name="Dubchak I."/>
            <person name="Pazour G.J."/>
            <person name="Ren Q."/>
            <person name="Paulsen I."/>
            <person name="Delwiche C."/>
            <person name="Schmutz J."/>
            <person name="Rokhsar D."/>
            <person name="Van de Peer Y."/>
            <person name="Moreau H."/>
            <person name="Grigoriev I.V."/>
        </authorList>
    </citation>
    <scope>NUCLEOTIDE SEQUENCE [LARGE SCALE GENOMIC DNA]</scope>
    <source>
        <strain evidence="7 8">CCE9901</strain>
    </source>
</reference>
<evidence type="ECO:0000256" key="4">
    <source>
        <dbReference type="PROSITE-ProRule" id="PRU00453"/>
    </source>
</evidence>
<dbReference type="Pfam" id="PF04438">
    <property type="entry name" value="zf-HIT"/>
    <property type="match status" value="1"/>
</dbReference>
<gene>
    <name evidence="7" type="ORF">OSTLU_33363</name>
</gene>
<proteinExistence type="predicted"/>